<dbReference type="SMART" id="SM00086">
    <property type="entry name" value="PAC"/>
    <property type="match status" value="1"/>
</dbReference>
<comment type="caution">
    <text evidence="13">The sequence shown here is derived from an EMBL/GenBank/DDBJ whole genome shotgun (WGS) entry which is preliminary data.</text>
</comment>
<organism evidence="13 14">
    <name type="scientific">Rossellomorea pakistanensis</name>
    <dbReference type="NCBI Taxonomy" id="992288"/>
    <lineage>
        <taxon>Bacteria</taxon>
        <taxon>Bacillati</taxon>
        <taxon>Bacillota</taxon>
        <taxon>Bacilli</taxon>
        <taxon>Bacillales</taxon>
        <taxon>Bacillaceae</taxon>
        <taxon>Rossellomorea</taxon>
    </lineage>
</organism>
<dbReference type="SUPFAM" id="SSF55874">
    <property type="entry name" value="ATPase domain of HSP90 chaperone/DNA topoisomerase II/histidine kinase"/>
    <property type="match status" value="1"/>
</dbReference>
<feature type="transmembrane region" description="Helical" evidence="9">
    <location>
        <begin position="35"/>
        <end position="56"/>
    </location>
</feature>
<keyword evidence="9" id="KW-0472">Membrane</keyword>
<reference evidence="13 14" key="1">
    <citation type="submission" date="2021-01" db="EMBL/GenBank/DDBJ databases">
        <title>Genomic Encyclopedia of Type Strains, Phase IV (KMG-IV): sequencing the most valuable type-strain genomes for metagenomic binning, comparative biology and taxonomic classification.</title>
        <authorList>
            <person name="Goeker M."/>
        </authorList>
    </citation>
    <scope>NUCLEOTIDE SEQUENCE [LARGE SCALE GENOMIC DNA]</scope>
    <source>
        <strain evidence="13 14">DSM 24834</strain>
    </source>
</reference>
<dbReference type="PRINTS" id="PR00344">
    <property type="entry name" value="BCTRLSENSOR"/>
</dbReference>
<dbReference type="InterPro" id="IPR005467">
    <property type="entry name" value="His_kinase_dom"/>
</dbReference>
<dbReference type="SMART" id="SM00388">
    <property type="entry name" value="HisKA"/>
    <property type="match status" value="1"/>
</dbReference>
<evidence type="ECO:0000259" key="12">
    <source>
        <dbReference type="PROSITE" id="PS50113"/>
    </source>
</evidence>
<proteinExistence type="predicted"/>
<dbReference type="InterPro" id="IPR003661">
    <property type="entry name" value="HisK_dim/P_dom"/>
</dbReference>
<evidence type="ECO:0000256" key="8">
    <source>
        <dbReference type="ARBA" id="ARBA00023012"/>
    </source>
</evidence>
<dbReference type="InterPro" id="IPR000700">
    <property type="entry name" value="PAS-assoc_C"/>
</dbReference>
<evidence type="ECO:0000313" key="14">
    <source>
        <dbReference type="Proteomes" id="UP001646157"/>
    </source>
</evidence>
<dbReference type="Pfam" id="PF00989">
    <property type="entry name" value="PAS"/>
    <property type="match status" value="1"/>
</dbReference>
<keyword evidence="4 13" id="KW-0808">Transferase</keyword>
<evidence type="ECO:0000256" key="5">
    <source>
        <dbReference type="ARBA" id="ARBA00022741"/>
    </source>
</evidence>
<dbReference type="CDD" id="cd00130">
    <property type="entry name" value="PAS"/>
    <property type="match status" value="1"/>
</dbReference>
<dbReference type="EC" id="2.7.13.3" evidence="2"/>
<feature type="domain" description="Histidine kinase" evidence="10">
    <location>
        <begin position="223"/>
        <end position="427"/>
    </location>
</feature>
<dbReference type="InterPro" id="IPR000014">
    <property type="entry name" value="PAS"/>
</dbReference>
<comment type="catalytic activity">
    <reaction evidence="1">
        <text>ATP + protein L-histidine = ADP + protein N-phospho-L-histidine.</text>
        <dbReference type="EC" id="2.7.13.3"/>
    </reaction>
</comment>
<dbReference type="Gene3D" id="3.30.450.20">
    <property type="entry name" value="PAS domain"/>
    <property type="match status" value="1"/>
</dbReference>
<dbReference type="InterPro" id="IPR036890">
    <property type="entry name" value="HATPase_C_sf"/>
</dbReference>
<dbReference type="InterPro" id="IPR004358">
    <property type="entry name" value="Sig_transdc_His_kin-like_C"/>
</dbReference>
<evidence type="ECO:0000256" key="9">
    <source>
        <dbReference type="SAM" id="Phobius"/>
    </source>
</evidence>
<dbReference type="GO" id="GO:0004673">
    <property type="term" value="F:protein histidine kinase activity"/>
    <property type="evidence" value="ECO:0007669"/>
    <property type="project" value="UniProtKB-EC"/>
</dbReference>
<dbReference type="InterPro" id="IPR003594">
    <property type="entry name" value="HATPase_dom"/>
</dbReference>
<dbReference type="SUPFAM" id="SSF47384">
    <property type="entry name" value="Homodimeric domain of signal transducing histidine kinase"/>
    <property type="match status" value="1"/>
</dbReference>
<dbReference type="Pfam" id="PF00512">
    <property type="entry name" value="HisKA"/>
    <property type="match status" value="1"/>
</dbReference>
<keyword evidence="6 13" id="KW-0418">Kinase</keyword>
<evidence type="ECO:0000256" key="3">
    <source>
        <dbReference type="ARBA" id="ARBA00022553"/>
    </source>
</evidence>
<sequence length="442" mass="51008">MKRYQGRFIGISIVIIFITVWNFIFYTVLNNPINWTVDIIYTILILLVGAWVGGYYDQNLINLANLKESEERYKKLSDEMRMVLENIGDVVFHSDSKGYFLYLNPAWEKFTGYTLKESLYMNGLHFLPLEDRHDIIKKVRKAIRDKAEHARFEFAYRKKQGGRFWGEVQMKFYYDQYGELEGTIGTISDVTERIYAKEELIEMNENLAVQSQKLSIAGQLAAGIAHEVRNPLTAINGFLQLIKKDQKENHQYLDIIFSEIKRIELVLSELLILAKPQAITFKEKNVIEILHQVVTLLETNAILYNVAIHKQFQDEQIHIRCDENQLKQVFINLIKNAIEAMPHGGNIYISAKTKNGFAELSFRDDGVGMNKMTLKKLGEPFYTTKDKGTGLGLTVCLRILKDHHGSINVESEEGIGTDFQIALPLTESRKGQTRRIRMITNR</sequence>
<dbReference type="Pfam" id="PF02518">
    <property type="entry name" value="HATPase_c"/>
    <property type="match status" value="1"/>
</dbReference>
<evidence type="ECO:0000256" key="4">
    <source>
        <dbReference type="ARBA" id="ARBA00022679"/>
    </source>
</evidence>
<dbReference type="InterPro" id="IPR035965">
    <property type="entry name" value="PAS-like_dom_sf"/>
</dbReference>
<dbReference type="RefSeq" id="WP_205174154.1">
    <property type="nucleotide sequence ID" value="NZ_JAFBDZ010000003.1"/>
</dbReference>
<dbReference type="PANTHER" id="PTHR43065:SF34">
    <property type="entry name" value="SPORULATION KINASE A"/>
    <property type="match status" value="1"/>
</dbReference>
<dbReference type="SMART" id="SM00387">
    <property type="entry name" value="HATPase_c"/>
    <property type="match status" value="1"/>
</dbReference>
<dbReference type="PROSITE" id="PS50113">
    <property type="entry name" value="PAC"/>
    <property type="match status" value="1"/>
</dbReference>
<dbReference type="EMBL" id="JAFBDZ010000003">
    <property type="protein sequence ID" value="MBM7586998.1"/>
    <property type="molecule type" value="Genomic_DNA"/>
</dbReference>
<accession>A0ABS2NGQ5</accession>
<dbReference type="CDD" id="cd00075">
    <property type="entry name" value="HATPase"/>
    <property type="match status" value="1"/>
</dbReference>
<feature type="transmembrane region" description="Helical" evidence="9">
    <location>
        <begin position="7"/>
        <end position="29"/>
    </location>
</feature>
<evidence type="ECO:0000256" key="2">
    <source>
        <dbReference type="ARBA" id="ARBA00012438"/>
    </source>
</evidence>
<dbReference type="SMART" id="SM00091">
    <property type="entry name" value="PAS"/>
    <property type="match status" value="1"/>
</dbReference>
<dbReference type="Proteomes" id="UP001646157">
    <property type="component" value="Unassembled WGS sequence"/>
</dbReference>
<keyword evidence="14" id="KW-1185">Reference proteome</keyword>
<dbReference type="PANTHER" id="PTHR43065">
    <property type="entry name" value="SENSOR HISTIDINE KINASE"/>
    <property type="match status" value="1"/>
</dbReference>
<evidence type="ECO:0000259" key="11">
    <source>
        <dbReference type="PROSITE" id="PS50112"/>
    </source>
</evidence>
<keyword evidence="5" id="KW-0547">Nucleotide-binding</keyword>
<dbReference type="PROSITE" id="PS50112">
    <property type="entry name" value="PAS"/>
    <property type="match status" value="1"/>
</dbReference>
<dbReference type="Gene3D" id="3.30.565.10">
    <property type="entry name" value="Histidine kinase-like ATPase, C-terminal domain"/>
    <property type="match status" value="1"/>
</dbReference>
<evidence type="ECO:0000259" key="10">
    <source>
        <dbReference type="PROSITE" id="PS50109"/>
    </source>
</evidence>
<keyword evidence="9" id="KW-0812">Transmembrane</keyword>
<protein>
    <recommendedName>
        <fullName evidence="2">histidine kinase</fullName>
        <ecNumber evidence="2">2.7.13.3</ecNumber>
    </recommendedName>
</protein>
<evidence type="ECO:0000256" key="1">
    <source>
        <dbReference type="ARBA" id="ARBA00000085"/>
    </source>
</evidence>
<evidence type="ECO:0000313" key="13">
    <source>
        <dbReference type="EMBL" id="MBM7586998.1"/>
    </source>
</evidence>
<dbReference type="PROSITE" id="PS50109">
    <property type="entry name" value="HIS_KIN"/>
    <property type="match status" value="1"/>
</dbReference>
<dbReference type="NCBIfam" id="TIGR00229">
    <property type="entry name" value="sensory_box"/>
    <property type="match status" value="1"/>
</dbReference>
<dbReference type="Gene3D" id="1.10.287.130">
    <property type="match status" value="1"/>
</dbReference>
<keyword evidence="7" id="KW-0067">ATP-binding</keyword>
<gene>
    <name evidence="13" type="ORF">JOC86_003550</name>
</gene>
<keyword evidence="8" id="KW-0902">Two-component regulatory system</keyword>
<dbReference type="SUPFAM" id="SSF55785">
    <property type="entry name" value="PYP-like sensor domain (PAS domain)"/>
    <property type="match status" value="1"/>
</dbReference>
<dbReference type="InterPro" id="IPR001610">
    <property type="entry name" value="PAC"/>
</dbReference>
<keyword evidence="9" id="KW-1133">Transmembrane helix</keyword>
<feature type="domain" description="PAS" evidence="11">
    <location>
        <begin position="76"/>
        <end position="146"/>
    </location>
</feature>
<name>A0ABS2NGQ5_9BACI</name>
<dbReference type="InterPro" id="IPR013767">
    <property type="entry name" value="PAS_fold"/>
</dbReference>
<dbReference type="InterPro" id="IPR036097">
    <property type="entry name" value="HisK_dim/P_sf"/>
</dbReference>
<evidence type="ECO:0000256" key="6">
    <source>
        <dbReference type="ARBA" id="ARBA00022777"/>
    </source>
</evidence>
<keyword evidence="3" id="KW-0597">Phosphoprotein</keyword>
<feature type="domain" description="PAC" evidence="12">
    <location>
        <begin position="150"/>
        <end position="202"/>
    </location>
</feature>
<dbReference type="CDD" id="cd00082">
    <property type="entry name" value="HisKA"/>
    <property type="match status" value="1"/>
</dbReference>
<evidence type="ECO:0000256" key="7">
    <source>
        <dbReference type="ARBA" id="ARBA00022840"/>
    </source>
</evidence>